<keyword evidence="5" id="KW-1133">Transmembrane helix</keyword>
<evidence type="ECO:0000256" key="2">
    <source>
        <dbReference type="ARBA" id="ARBA00022448"/>
    </source>
</evidence>
<dbReference type="Gene3D" id="3.40.190.10">
    <property type="entry name" value="Periplasmic binding protein-like II"/>
    <property type="match status" value="2"/>
</dbReference>
<protein>
    <submittedName>
        <fullName evidence="7">ABC transporter, periplasmic spermidine putrescine-binding protein PotD</fullName>
    </submittedName>
</protein>
<keyword evidence="5" id="KW-0472">Membrane</keyword>
<dbReference type="HOGENOM" id="CLU_026974_10_0_10"/>
<dbReference type="KEGG" id="rbc:BN938_2099"/>
<dbReference type="eggNOG" id="COG0687">
    <property type="taxonomic scope" value="Bacteria"/>
</dbReference>
<keyword evidence="8" id="KW-1185">Reference proteome</keyword>
<comment type="subcellular location">
    <subcellularLocation>
        <location evidence="1">Periplasm</location>
    </subcellularLocation>
</comment>
<dbReference type="STRING" id="1433126.BN938_2099"/>
<sequence length="442" mass="49863">MKKNLLLALVALLLAVFSTACNNNQEKRSSILKVYNWAAYMDESLIPEFEKWYEQQTGEQVKVILQLFDINEVALAKIEKGKEDFDLVCPSDYTIEKMLKADLLLPIDTSYFAATNTPNYIGGVSPFITNALNTLSPAGKKLSDYAVGYMWGTIGVLFNPKFVSAEQASSWAILWDPKFQNKVLMKEAVRDVYGVTLIYANADKIAGGQRTLSEVYNDSSDEAVATVEDYIKRLKTNIAGWETDFGKEMMTQQKAVLNLNWSGDAVWAIEEAANVGVELDYIVPEEGSNVWFDGWVIPKYAQNQKAANYFINFMCRSESAIRNMDEVGYVSAIATEEVLESRIDTTLSETVNLTYFFGEGCDSLYVDGIQYPDIDVIERCAVMHDFGVQTPKIMEMWSRVKGDSLSTTWKITMGAVLVGAIITIYFTMRKKKKSRRKTNKRR</sequence>
<dbReference type="GO" id="GO:0042597">
    <property type="term" value="C:periplasmic space"/>
    <property type="evidence" value="ECO:0007669"/>
    <property type="project" value="UniProtKB-SubCell"/>
</dbReference>
<keyword evidence="3 6" id="KW-0732">Signal</keyword>
<dbReference type="PANTHER" id="PTHR30222:SF17">
    <property type="entry name" value="SPERMIDINE_PUTRESCINE-BINDING PERIPLASMIC PROTEIN"/>
    <property type="match status" value="1"/>
</dbReference>
<reference evidence="7 8" key="1">
    <citation type="journal article" date="2015" name="Genome Announc.">
        <title>Complete Genome Sequence of the Novel Leech Symbiont Mucinivorans hirudinis M3T.</title>
        <authorList>
            <person name="Nelson M.C."/>
            <person name="Bomar L."/>
            <person name="Graf J."/>
        </authorList>
    </citation>
    <scope>NUCLEOTIDE SEQUENCE [LARGE SCALE GENOMIC DNA]</scope>
    <source>
        <strain evidence="8">M3</strain>
    </source>
</reference>
<dbReference type="Proteomes" id="UP000027616">
    <property type="component" value="Chromosome I"/>
</dbReference>
<evidence type="ECO:0000256" key="1">
    <source>
        <dbReference type="ARBA" id="ARBA00004418"/>
    </source>
</evidence>
<dbReference type="OrthoDB" id="9769319at2"/>
<dbReference type="EMBL" id="HG934468">
    <property type="protein sequence ID" value="CDN32172.1"/>
    <property type="molecule type" value="Genomic_DNA"/>
</dbReference>
<accession>A0A060R9C3</accession>
<dbReference type="GO" id="GO:0019808">
    <property type="term" value="F:polyamine binding"/>
    <property type="evidence" value="ECO:0007669"/>
    <property type="project" value="InterPro"/>
</dbReference>
<dbReference type="PANTHER" id="PTHR30222">
    <property type="entry name" value="SPERMIDINE/PUTRESCINE-BINDING PERIPLASMIC PROTEIN"/>
    <property type="match status" value="1"/>
</dbReference>
<dbReference type="CDD" id="cd13663">
    <property type="entry name" value="PBP2_PotD_PotF_like_2"/>
    <property type="match status" value="1"/>
</dbReference>
<feature type="chain" id="PRO_5001590729" evidence="6">
    <location>
        <begin position="21"/>
        <end position="442"/>
    </location>
</feature>
<organism evidence="7 8">
    <name type="scientific">Mucinivorans hirudinis</name>
    <dbReference type="NCBI Taxonomy" id="1433126"/>
    <lineage>
        <taxon>Bacteria</taxon>
        <taxon>Pseudomonadati</taxon>
        <taxon>Bacteroidota</taxon>
        <taxon>Bacteroidia</taxon>
        <taxon>Bacteroidales</taxon>
        <taxon>Rikenellaceae</taxon>
        <taxon>Mucinivorans</taxon>
    </lineage>
</organism>
<dbReference type="PATRIC" id="fig|1433126.3.peg.2072"/>
<proteinExistence type="predicted"/>
<evidence type="ECO:0000256" key="4">
    <source>
        <dbReference type="ARBA" id="ARBA00022764"/>
    </source>
</evidence>
<evidence type="ECO:0000256" key="5">
    <source>
        <dbReference type="SAM" id="Phobius"/>
    </source>
</evidence>
<keyword evidence="2" id="KW-0813">Transport</keyword>
<dbReference type="InterPro" id="IPR001188">
    <property type="entry name" value="Sperm_putr-bd"/>
</dbReference>
<evidence type="ECO:0000313" key="7">
    <source>
        <dbReference type="EMBL" id="CDN32172.1"/>
    </source>
</evidence>
<evidence type="ECO:0000313" key="8">
    <source>
        <dbReference type="Proteomes" id="UP000027616"/>
    </source>
</evidence>
<dbReference type="AlphaFoldDB" id="A0A060R9C3"/>
<keyword evidence="4" id="KW-0574">Periplasm</keyword>
<dbReference type="InterPro" id="IPR006059">
    <property type="entry name" value="SBP"/>
</dbReference>
<feature type="signal peptide" evidence="6">
    <location>
        <begin position="1"/>
        <end position="20"/>
    </location>
</feature>
<dbReference type="GO" id="GO:0015846">
    <property type="term" value="P:polyamine transport"/>
    <property type="evidence" value="ECO:0007669"/>
    <property type="project" value="InterPro"/>
</dbReference>
<name>A0A060R9C3_9BACT</name>
<evidence type="ECO:0000256" key="3">
    <source>
        <dbReference type="ARBA" id="ARBA00022729"/>
    </source>
</evidence>
<feature type="transmembrane region" description="Helical" evidence="5">
    <location>
        <begin position="409"/>
        <end position="428"/>
    </location>
</feature>
<evidence type="ECO:0000256" key="6">
    <source>
        <dbReference type="SAM" id="SignalP"/>
    </source>
</evidence>
<dbReference type="Pfam" id="PF13416">
    <property type="entry name" value="SBP_bac_8"/>
    <property type="match status" value="1"/>
</dbReference>
<keyword evidence="5" id="KW-0812">Transmembrane</keyword>
<gene>
    <name evidence="7" type="ORF">BN938_2099</name>
</gene>
<dbReference type="PROSITE" id="PS51257">
    <property type="entry name" value="PROKAR_LIPOPROTEIN"/>
    <property type="match status" value="1"/>
</dbReference>
<dbReference type="SUPFAM" id="SSF53850">
    <property type="entry name" value="Periplasmic binding protein-like II"/>
    <property type="match status" value="1"/>
</dbReference>
<dbReference type="PRINTS" id="PR00909">
    <property type="entry name" value="SPERMDNBNDNG"/>
</dbReference>